<dbReference type="InterPro" id="IPR006299">
    <property type="entry name" value="FlgC"/>
</dbReference>
<comment type="subunit">
    <text evidence="5">The basal body constitutes a major portion of the flagellar organelle and consists of four rings (L,P,S, and M) mounted on a central rod. The rod consists of about 26 subunits of FlgG in the distal portion, and FlgB, FlgC and FlgF are thought to build up the proximal portion of the rod with about 6 subunits each.</text>
</comment>
<comment type="similarity">
    <text evidence="2">Belongs to the flagella basal body rod proteins family.</text>
</comment>
<dbReference type="GO" id="GO:0030694">
    <property type="term" value="C:bacterial-type flagellum basal body, rod"/>
    <property type="evidence" value="ECO:0007669"/>
    <property type="project" value="InterPro"/>
</dbReference>
<dbReference type="AlphaFoldDB" id="A0A3B1CTA7"/>
<dbReference type="PROSITE" id="PS00588">
    <property type="entry name" value="FLAGELLA_BB_ROD"/>
    <property type="match status" value="1"/>
</dbReference>
<evidence type="ECO:0000256" key="4">
    <source>
        <dbReference type="ARBA" id="ARBA00023143"/>
    </source>
</evidence>
<dbReference type="InterPro" id="IPR001444">
    <property type="entry name" value="Flag_bb_rod_N"/>
</dbReference>
<evidence type="ECO:0000259" key="6">
    <source>
        <dbReference type="Pfam" id="PF00460"/>
    </source>
</evidence>
<dbReference type="NCBIfam" id="TIGR01395">
    <property type="entry name" value="FlgC"/>
    <property type="match status" value="1"/>
</dbReference>
<gene>
    <name evidence="8" type="ORF">MNBD_NITROSPIRAE03-1816</name>
</gene>
<evidence type="ECO:0000313" key="8">
    <source>
        <dbReference type="EMBL" id="VAX33826.1"/>
    </source>
</evidence>
<dbReference type="PANTHER" id="PTHR30435:SF2">
    <property type="entry name" value="FLAGELLAR BASAL-BODY ROD PROTEIN FLGC"/>
    <property type="match status" value="1"/>
</dbReference>
<keyword evidence="8" id="KW-0969">Cilium</keyword>
<organism evidence="8">
    <name type="scientific">hydrothermal vent metagenome</name>
    <dbReference type="NCBI Taxonomy" id="652676"/>
    <lineage>
        <taxon>unclassified sequences</taxon>
        <taxon>metagenomes</taxon>
        <taxon>ecological metagenomes</taxon>
    </lineage>
</organism>
<comment type="subcellular location">
    <subcellularLocation>
        <location evidence="1">Bacterial flagellum basal body</location>
    </subcellularLocation>
</comment>
<protein>
    <recommendedName>
        <fullName evidence="3">Flagellar basal-body rod protein FlgC</fullName>
    </recommendedName>
</protein>
<dbReference type="InterPro" id="IPR010930">
    <property type="entry name" value="Flg_bb/hook_C_dom"/>
</dbReference>
<evidence type="ECO:0000256" key="5">
    <source>
        <dbReference type="ARBA" id="ARBA00025933"/>
    </source>
</evidence>
<accession>A0A3B1CTA7</accession>
<dbReference type="GO" id="GO:0071978">
    <property type="term" value="P:bacterial-type flagellum-dependent swarming motility"/>
    <property type="evidence" value="ECO:0007669"/>
    <property type="project" value="TreeGrafter"/>
</dbReference>
<keyword evidence="4" id="KW-0975">Bacterial flagellum</keyword>
<proteinExistence type="inferred from homology"/>
<sequence length="135" mass="14777">MNILKAFDVSASALVAQKTRMNTIASNMANLNTTRTPEGGPYRRRDVVFSSYMLDEGGGLEGVGVSDIVTSNKPPKAVYDPGNPDADDKGYVLMPDINLIEEMVNMMMATRVYEANVNAFNITKSMYMKALELGK</sequence>
<evidence type="ECO:0000256" key="2">
    <source>
        <dbReference type="ARBA" id="ARBA00009677"/>
    </source>
</evidence>
<name>A0A3B1CTA7_9ZZZZ</name>
<keyword evidence="8" id="KW-0966">Cell projection</keyword>
<evidence type="ECO:0000256" key="3">
    <source>
        <dbReference type="ARBA" id="ARBA00017941"/>
    </source>
</evidence>
<dbReference type="Pfam" id="PF00460">
    <property type="entry name" value="Flg_bb_rod"/>
    <property type="match status" value="1"/>
</dbReference>
<dbReference type="PANTHER" id="PTHR30435">
    <property type="entry name" value="FLAGELLAR PROTEIN"/>
    <property type="match status" value="1"/>
</dbReference>
<feature type="domain" description="Flagellar basal body rod protein N-terminal" evidence="6">
    <location>
        <begin position="8"/>
        <end position="35"/>
    </location>
</feature>
<dbReference type="InterPro" id="IPR019776">
    <property type="entry name" value="Flagellar_basal_body_rod_CS"/>
</dbReference>
<evidence type="ECO:0000256" key="1">
    <source>
        <dbReference type="ARBA" id="ARBA00004117"/>
    </source>
</evidence>
<evidence type="ECO:0000259" key="7">
    <source>
        <dbReference type="Pfam" id="PF06429"/>
    </source>
</evidence>
<reference evidence="8" key="1">
    <citation type="submission" date="2018-06" db="EMBL/GenBank/DDBJ databases">
        <authorList>
            <person name="Zhirakovskaya E."/>
        </authorList>
    </citation>
    <scope>NUCLEOTIDE SEQUENCE</scope>
</reference>
<dbReference type="EMBL" id="UOGI01000207">
    <property type="protein sequence ID" value="VAX33826.1"/>
    <property type="molecule type" value="Genomic_DNA"/>
</dbReference>
<dbReference type="Pfam" id="PF06429">
    <property type="entry name" value="Flg_bbr_C"/>
    <property type="match status" value="1"/>
</dbReference>
<feature type="domain" description="Flagellar basal-body/hook protein C-terminal" evidence="7">
    <location>
        <begin position="90"/>
        <end position="133"/>
    </location>
</feature>
<keyword evidence="8" id="KW-0282">Flagellum</keyword>